<organism evidence="1">
    <name type="scientific">gut metagenome</name>
    <dbReference type="NCBI Taxonomy" id="749906"/>
    <lineage>
        <taxon>unclassified sequences</taxon>
        <taxon>metagenomes</taxon>
        <taxon>organismal metagenomes</taxon>
    </lineage>
</organism>
<dbReference type="EMBL" id="AMCI01000493">
    <property type="protein sequence ID" value="EJX08978.1"/>
    <property type="molecule type" value="Genomic_DNA"/>
</dbReference>
<gene>
    <name evidence="1" type="ORF">EVA_02910</name>
</gene>
<name>J9H047_9ZZZZ</name>
<dbReference type="PANTHER" id="PTHR18964:SF149">
    <property type="entry name" value="BIFUNCTIONAL UDP-N-ACETYLGLUCOSAMINE 2-EPIMERASE_N-ACETYLMANNOSAMINE KINASE"/>
    <property type="match status" value="1"/>
</dbReference>
<keyword evidence="1" id="KW-0418">Kinase</keyword>
<protein>
    <submittedName>
        <fullName evidence="1">Glucose kinase</fullName>
    </submittedName>
</protein>
<dbReference type="InterPro" id="IPR043129">
    <property type="entry name" value="ATPase_NBD"/>
</dbReference>
<dbReference type="Pfam" id="PF00480">
    <property type="entry name" value="ROK"/>
    <property type="match status" value="1"/>
</dbReference>
<dbReference type="PROSITE" id="PS01125">
    <property type="entry name" value="ROK"/>
    <property type="match status" value="1"/>
</dbReference>
<proteinExistence type="predicted"/>
<dbReference type="GO" id="GO:0016301">
    <property type="term" value="F:kinase activity"/>
    <property type="evidence" value="ECO:0007669"/>
    <property type="project" value="UniProtKB-KW"/>
</dbReference>
<dbReference type="InterPro" id="IPR049874">
    <property type="entry name" value="ROK_cs"/>
</dbReference>
<dbReference type="AlphaFoldDB" id="J9H047"/>
<dbReference type="InterPro" id="IPR000600">
    <property type="entry name" value="ROK"/>
</dbReference>
<dbReference type="PANTHER" id="PTHR18964">
    <property type="entry name" value="ROK (REPRESSOR, ORF, KINASE) FAMILY"/>
    <property type="match status" value="1"/>
</dbReference>
<dbReference type="Gene3D" id="3.30.420.40">
    <property type="match status" value="2"/>
</dbReference>
<comment type="caution">
    <text evidence="1">The sequence shown here is derived from an EMBL/GenBank/DDBJ whole genome shotgun (WGS) entry which is preliminary data.</text>
</comment>
<dbReference type="SUPFAM" id="SSF53067">
    <property type="entry name" value="Actin-like ATPase domain"/>
    <property type="match status" value="1"/>
</dbReference>
<accession>J9H047</accession>
<reference evidence="1" key="1">
    <citation type="journal article" date="2012" name="PLoS ONE">
        <title>Gene sets for utilization of primary and secondary nutrition supplies in the distal gut of endangered iberian lynx.</title>
        <authorList>
            <person name="Alcaide M."/>
            <person name="Messina E."/>
            <person name="Richter M."/>
            <person name="Bargiela R."/>
            <person name="Peplies J."/>
            <person name="Huws S.A."/>
            <person name="Newbold C.J."/>
            <person name="Golyshin P.N."/>
            <person name="Simon M.A."/>
            <person name="Lopez G."/>
            <person name="Yakimov M.M."/>
            <person name="Ferrer M."/>
        </authorList>
    </citation>
    <scope>NUCLEOTIDE SEQUENCE</scope>
</reference>
<evidence type="ECO:0000313" key="1">
    <source>
        <dbReference type="EMBL" id="EJX08978.1"/>
    </source>
</evidence>
<sequence>MKWGIARLLSRIIAKLKLTLKLDNTMNFENEKPYVIGLDMGGTNSVFGIVDQRGTIKAQTAIKTQAYPDVNDYVKAAVEALQPALDMVGGIQNIKGMGIGAPNANFYTGTIENAANLVWRGSVPIAQLFEDALGVPCRVTNDANAAAMGEMTYGVARGMKNFIMITLGTGVGSGIVVDGKVVYGSDGFAGELGHFVVDNTPEARFCGCGRKGCLETYCSATGVARTARELLEKRTEDSPLRQLDPDAITSFDVFQAAEKGDPIALEVFEFTGKILGRSCADFATFNTPEAFVFFGGLTKAGDYLMNPLCKAFNEHILYVYEGKTKLLISSLNGSEAAVLGASALGWE</sequence>
<keyword evidence="1" id="KW-0808">Transferase</keyword>